<dbReference type="InterPro" id="IPR019734">
    <property type="entry name" value="TPR_rpt"/>
</dbReference>
<dbReference type="SMART" id="SM00028">
    <property type="entry name" value="TPR"/>
    <property type="match status" value="1"/>
</dbReference>
<evidence type="ECO:0000256" key="4">
    <source>
        <dbReference type="ARBA" id="ARBA00022801"/>
    </source>
</evidence>
<dbReference type="PROSITE" id="PS00336">
    <property type="entry name" value="BETA_LACTAMASE_C"/>
    <property type="match status" value="1"/>
</dbReference>
<dbReference type="Gene3D" id="1.25.40.10">
    <property type="entry name" value="Tetratricopeptide repeat domain"/>
    <property type="match status" value="1"/>
</dbReference>
<dbReference type="InterPro" id="IPR011990">
    <property type="entry name" value="TPR-like_helical_dom_sf"/>
</dbReference>
<evidence type="ECO:0000313" key="11">
    <source>
        <dbReference type="Proteomes" id="UP001056681"/>
    </source>
</evidence>
<evidence type="ECO:0000256" key="3">
    <source>
        <dbReference type="ARBA" id="ARBA00012865"/>
    </source>
</evidence>
<keyword evidence="5 7" id="KW-0046">Antibiotic resistance</keyword>
<dbReference type="InterPro" id="IPR001586">
    <property type="entry name" value="Beta-lactam_class-C_AS"/>
</dbReference>
<dbReference type="PANTHER" id="PTHR46825:SF9">
    <property type="entry name" value="BETA-LACTAMASE-RELATED DOMAIN-CONTAINING PROTEIN"/>
    <property type="match status" value="1"/>
</dbReference>
<comment type="catalytic activity">
    <reaction evidence="1 7">
        <text>a beta-lactam + H2O = a substituted beta-amino acid</text>
        <dbReference type="Rhea" id="RHEA:20401"/>
        <dbReference type="ChEBI" id="CHEBI:15377"/>
        <dbReference type="ChEBI" id="CHEBI:35627"/>
        <dbReference type="ChEBI" id="CHEBI:140347"/>
        <dbReference type="EC" id="3.5.2.6"/>
    </reaction>
</comment>
<feature type="repeat" description="TPR" evidence="6">
    <location>
        <begin position="445"/>
        <end position="478"/>
    </location>
</feature>
<comment type="similarity">
    <text evidence="2 7">Belongs to the class-C beta-lactamase family.</text>
</comment>
<evidence type="ECO:0000313" key="10">
    <source>
        <dbReference type="EMBL" id="URL60207.1"/>
    </source>
</evidence>
<dbReference type="SUPFAM" id="SSF48452">
    <property type="entry name" value="TPR-like"/>
    <property type="match status" value="1"/>
</dbReference>
<accession>A0ABY4T7W5</accession>
<evidence type="ECO:0000256" key="5">
    <source>
        <dbReference type="ARBA" id="ARBA00023251"/>
    </source>
</evidence>
<evidence type="ECO:0000259" key="9">
    <source>
        <dbReference type="Pfam" id="PF00144"/>
    </source>
</evidence>
<dbReference type="EMBL" id="CP063231">
    <property type="protein sequence ID" value="URL60207.1"/>
    <property type="molecule type" value="Genomic_DNA"/>
</dbReference>
<organism evidence="10 11">
    <name type="scientific">Luteibacter flocculans</name>
    <dbReference type="NCBI Taxonomy" id="2780091"/>
    <lineage>
        <taxon>Bacteria</taxon>
        <taxon>Pseudomonadati</taxon>
        <taxon>Pseudomonadota</taxon>
        <taxon>Gammaproteobacteria</taxon>
        <taxon>Lysobacterales</taxon>
        <taxon>Rhodanobacteraceae</taxon>
        <taxon>Luteibacter</taxon>
    </lineage>
</organism>
<dbReference type="Pfam" id="PF00144">
    <property type="entry name" value="Beta-lactamase"/>
    <property type="match status" value="1"/>
</dbReference>
<gene>
    <name evidence="10" type="ORF">IM816_09080</name>
</gene>
<dbReference type="EC" id="3.5.2.6" evidence="3 7"/>
<reference evidence="10" key="1">
    <citation type="submission" date="2020-10" db="EMBL/GenBank/DDBJ databases">
        <title>Whole-genome sequence of Luteibacter sp. EIF3.</title>
        <authorList>
            <person name="Friedrich I."/>
            <person name="Hertel R."/>
            <person name="Daniel R."/>
        </authorList>
    </citation>
    <scope>NUCLEOTIDE SEQUENCE</scope>
    <source>
        <strain evidence="10">EIF3</strain>
    </source>
</reference>
<proteinExistence type="inferred from homology"/>
<feature type="signal peptide" evidence="8">
    <location>
        <begin position="1"/>
        <end position="23"/>
    </location>
</feature>
<keyword evidence="11" id="KW-1185">Reference proteome</keyword>
<dbReference type="InterPro" id="IPR001466">
    <property type="entry name" value="Beta-lactam-related"/>
</dbReference>
<dbReference type="SUPFAM" id="SSF56601">
    <property type="entry name" value="beta-lactamase/transpeptidase-like"/>
    <property type="match status" value="1"/>
</dbReference>
<evidence type="ECO:0000256" key="8">
    <source>
        <dbReference type="SAM" id="SignalP"/>
    </source>
</evidence>
<keyword evidence="6" id="KW-0802">TPR repeat</keyword>
<keyword evidence="8" id="KW-0732">Signal</keyword>
<evidence type="ECO:0000256" key="7">
    <source>
        <dbReference type="RuleBase" id="RU361140"/>
    </source>
</evidence>
<evidence type="ECO:0000256" key="6">
    <source>
        <dbReference type="PROSITE-ProRule" id="PRU00339"/>
    </source>
</evidence>
<sequence>MPFRKLILLLICSASMAASIAMAQTTAEPEQARMDRVFQRLGTQFVADGRADGVSIAVVKNGQPHFYNFGTTTRGKDSPPTENSVYEIGSVSKVFNALILAHAVIEGKIHLQDDIRRYLPGDYPNLQWEGTPVRIVDLVTTTSALPDNLPNPFPDGVDPDKAPFLATEAMSRITPEQVYAELKTARLSRRPGTETQHSNLAPVLMGRILEKVYDEPYQSLVARYIEKPFGMQSGFGKGRQALEVDGYNKRHVAMPRMYEDAFLMAGGLRYSTRDMAKFLTAELAATDPAIRLTQQTAWGDPEKTSAMGLNWVLSRTVDNKPRLRMSGSTFGCASYIEIYPALGYGIVLLANRPGEAQNELQNLANQALEEIWGKPPALGALERALQDDRSGDASRVIAMVKRKYPELHLTEDFVNTWAYRLLREGKGTQAIGLFRYNTEQWSTSWNAFDSLAEGYETLGDKPNAIANYRKSLALNPSNTHGADHLKKLQTGQ</sequence>
<dbReference type="Gene3D" id="3.40.710.10">
    <property type="entry name" value="DD-peptidase/beta-lactamase superfamily"/>
    <property type="match status" value="1"/>
</dbReference>
<dbReference type="RefSeq" id="WP_250340661.1">
    <property type="nucleotide sequence ID" value="NZ_CP063231.1"/>
</dbReference>
<dbReference type="PROSITE" id="PS50005">
    <property type="entry name" value="TPR"/>
    <property type="match status" value="1"/>
</dbReference>
<evidence type="ECO:0000256" key="1">
    <source>
        <dbReference type="ARBA" id="ARBA00001526"/>
    </source>
</evidence>
<evidence type="ECO:0000256" key="2">
    <source>
        <dbReference type="ARBA" id="ARBA00007840"/>
    </source>
</evidence>
<keyword evidence="4 7" id="KW-0378">Hydrolase</keyword>
<dbReference type="InterPro" id="IPR012338">
    <property type="entry name" value="Beta-lactam/transpept-like"/>
</dbReference>
<name>A0ABY4T7W5_9GAMM</name>
<feature type="chain" id="PRO_5045464831" description="Beta-lactamase" evidence="8">
    <location>
        <begin position="24"/>
        <end position="492"/>
    </location>
</feature>
<protein>
    <recommendedName>
        <fullName evidence="3 7">Beta-lactamase</fullName>
        <ecNumber evidence="3 7">3.5.2.6</ecNumber>
    </recommendedName>
</protein>
<dbReference type="InterPro" id="IPR050491">
    <property type="entry name" value="AmpC-like"/>
</dbReference>
<feature type="domain" description="Beta-lactamase-related" evidence="9">
    <location>
        <begin position="39"/>
        <end position="366"/>
    </location>
</feature>
<dbReference type="PANTHER" id="PTHR46825">
    <property type="entry name" value="D-ALANYL-D-ALANINE-CARBOXYPEPTIDASE/ENDOPEPTIDASE AMPH"/>
    <property type="match status" value="1"/>
</dbReference>
<dbReference type="Proteomes" id="UP001056681">
    <property type="component" value="Chromosome"/>
</dbReference>